<comment type="caution">
    <text evidence="14">The sequence shown here is derived from an EMBL/GenBank/DDBJ whole genome shotgun (WGS) entry which is preliminary data.</text>
</comment>
<evidence type="ECO:0000256" key="7">
    <source>
        <dbReference type="ARBA" id="ARBA00023136"/>
    </source>
</evidence>
<dbReference type="InterPro" id="IPR036179">
    <property type="entry name" value="Ig-like_dom_sf"/>
</dbReference>
<dbReference type="GO" id="GO:0003382">
    <property type="term" value="P:epithelial cell morphogenesis"/>
    <property type="evidence" value="ECO:0007669"/>
    <property type="project" value="InterPro"/>
</dbReference>
<dbReference type="Pfam" id="PF13927">
    <property type="entry name" value="Ig_3"/>
    <property type="match status" value="1"/>
</dbReference>
<feature type="compositionally biased region" description="Polar residues" evidence="10">
    <location>
        <begin position="309"/>
        <end position="325"/>
    </location>
</feature>
<keyword evidence="5" id="KW-0677">Repeat</keyword>
<keyword evidence="3 11" id="KW-0812">Transmembrane</keyword>
<keyword evidence="6 11" id="KW-1133">Transmembrane helix</keyword>
<evidence type="ECO:0000256" key="1">
    <source>
        <dbReference type="ARBA" id="ARBA00004479"/>
    </source>
</evidence>
<feature type="region of interest" description="Disordered" evidence="10">
    <location>
        <begin position="300"/>
        <end position="326"/>
    </location>
</feature>
<dbReference type="GO" id="GO:0030277">
    <property type="term" value="P:maintenance of gastrointestinal epithelium"/>
    <property type="evidence" value="ECO:0007669"/>
    <property type="project" value="InterPro"/>
</dbReference>
<evidence type="ECO:0000256" key="5">
    <source>
        <dbReference type="ARBA" id="ARBA00022737"/>
    </source>
</evidence>
<evidence type="ECO:0000313" key="15">
    <source>
        <dbReference type="Proteomes" id="UP000645828"/>
    </source>
</evidence>
<evidence type="ECO:0000256" key="2">
    <source>
        <dbReference type="ARBA" id="ARBA00017514"/>
    </source>
</evidence>
<evidence type="ECO:0000256" key="8">
    <source>
        <dbReference type="ARBA" id="ARBA00023157"/>
    </source>
</evidence>
<protein>
    <recommendedName>
        <fullName evidence="2">V-set and immunoglobulin domain-containing protein 1</fullName>
    </recommendedName>
</protein>
<feature type="signal peptide" evidence="12">
    <location>
        <begin position="1"/>
        <end position="21"/>
    </location>
</feature>
<organism evidence="14 15">
    <name type="scientific">Nyctereutes procyonoides</name>
    <name type="common">Raccoon dog</name>
    <name type="synonym">Canis procyonoides</name>
    <dbReference type="NCBI Taxonomy" id="34880"/>
    <lineage>
        <taxon>Eukaryota</taxon>
        <taxon>Metazoa</taxon>
        <taxon>Chordata</taxon>
        <taxon>Craniata</taxon>
        <taxon>Vertebrata</taxon>
        <taxon>Euteleostomi</taxon>
        <taxon>Mammalia</taxon>
        <taxon>Eutheria</taxon>
        <taxon>Laurasiatheria</taxon>
        <taxon>Carnivora</taxon>
        <taxon>Caniformia</taxon>
        <taxon>Canidae</taxon>
        <taxon>Nyctereutes</taxon>
    </lineage>
</organism>
<evidence type="ECO:0000256" key="9">
    <source>
        <dbReference type="ARBA" id="ARBA00023319"/>
    </source>
</evidence>
<dbReference type="Gene3D" id="2.60.40.10">
    <property type="entry name" value="Immunoglobulins"/>
    <property type="match status" value="2"/>
</dbReference>
<dbReference type="SMART" id="SM00406">
    <property type="entry name" value="IGv"/>
    <property type="match status" value="1"/>
</dbReference>
<dbReference type="InterPro" id="IPR003598">
    <property type="entry name" value="Ig_sub2"/>
</dbReference>
<accession>A0A811YYR1</accession>
<sequence length="425" mass="46095">MVFAFWKVFLILSCLAGQVSMVQVTIPNSIVNVTIGSDVTLVCTYTSTVASRDKLSIQWSFFHKKDLPPTSHSPCLNTEGMEEKAVSQCLNMAHARDARGRCSWTSQIYYSEGGQAVAIGQFKDRIVGSSSPDNASITISHMQPADSGVYICDVNNPPDFVGKNQGILKVNVLVKPSKPFCSIQGVPETGHPISLSCLSLLGTPSPVYYWYKLEGEDIIPVKENFNPATGTLVIGNLTSFEQGYYQCTAINNLGNSSCEIDLTSSHPEVGIIVGALVGTLIGAAIIVSVMCFARNKAKAKGKERKRNSKTTTELEPMTKVNQSTEFEAMPDEHVIQLEATLPPSGHEDDPDAILGPDHHPIPEPEAVQEPTPQPAPGPQPVPGLELEIKLEPELKPDPDPEPELEPESEPEPGIIVEPLCEKDRE</sequence>
<dbReference type="SMART" id="SM00408">
    <property type="entry name" value="IGc2"/>
    <property type="match status" value="2"/>
</dbReference>
<feature type="domain" description="Ig-like" evidence="13">
    <location>
        <begin position="17"/>
        <end position="156"/>
    </location>
</feature>
<keyword evidence="9" id="KW-0393">Immunoglobulin domain</keyword>
<feature type="compositionally biased region" description="Pro residues" evidence="10">
    <location>
        <begin position="371"/>
        <end position="381"/>
    </location>
</feature>
<keyword evidence="8" id="KW-1015">Disulfide bond</keyword>
<dbReference type="SMART" id="SM00409">
    <property type="entry name" value="IG"/>
    <property type="match status" value="2"/>
</dbReference>
<dbReference type="PANTHER" id="PTHR44974:SF1">
    <property type="entry name" value="V-SET AND IMMUNOGLOBULIN DOMAIN-CONTAINING PROTEIN 1"/>
    <property type="match status" value="1"/>
</dbReference>
<feature type="region of interest" description="Disordered" evidence="10">
    <location>
        <begin position="341"/>
        <end position="425"/>
    </location>
</feature>
<keyword evidence="15" id="KW-1185">Reference proteome</keyword>
<dbReference type="InterPro" id="IPR003599">
    <property type="entry name" value="Ig_sub"/>
</dbReference>
<feature type="transmembrane region" description="Helical" evidence="11">
    <location>
        <begin position="269"/>
        <end position="293"/>
    </location>
</feature>
<dbReference type="InterPro" id="IPR007110">
    <property type="entry name" value="Ig-like_dom"/>
</dbReference>
<feature type="compositionally biased region" description="Acidic residues" evidence="10">
    <location>
        <begin position="399"/>
        <end position="410"/>
    </location>
</feature>
<dbReference type="Proteomes" id="UP000645828">
    <property type="component" value="Unassembled WGS sequence"/>
</dbReference>
<evidence type="ECO:0000256" key="12">
    <source>
        <dbReference type="SAM" id="SignalP"/>
    </source>
</evidence>
<feature type="compositionally biased region" description="Basic and acidic residues" evidence="10">
    <location>
        <begin position="386"/>
        <end position="398"/>
    </location>
</feature>
<dbReference type="InterPro" id="IPR029861">
    <property type="entry name" value="VSIG1"/>
</dbReference>
<evidence type="ECO:0000256" key="10">
    <source>
        <dbReference type="SAM" id="MobiDB-lite"/>
    </source>
</evidence>
<evidence type="ECO:0000256" key="4">
    <source>
        <dbReference type="ARBA" id="ARBA00022729"/>
    </source>
</evidence>
<evidence type="ECO:0000256" key="11">
    <source>
        <dbReference type="SAM" id="Phobius"/>
    </source>
</evidence>
<dbReference type="GO" id="GO:0016323">
    <property type="term" value="C:basolateral plasma membrane"/>
    <property type="evidence" value="ECO:0007669"/>
    <property type="project" value="TreeGrafter"/>
</dbReference>
<comment type="subcellular location">
    <subcellularLocation>
        <location evidence="1">Membrane</location>
        <topology evidence="1">Single-pass type I membrane protein</topology>
    </subcellularLocation>
</comment>
<evidence type="ECO:0000313" key="14">
    <source>
        <dbReference type="EMBL" id="CAD7682538.1"/>
    </source>
</evidence>
<dbReference type="SUPFAM" id="SSF48726">
    <property type="entry name" value="Immunoglobulin"/>
    <property type="match status" value="2"/>
</dbReference>
<dbReference type="Pfam" id="PF07686">
    <property type="entry name" value="V-set"/>
    <property type="match status" value="1"/>
</dbReference>
<keyword evidence="4 12" id="KW-0732">Signal</keyword>
<dbReference type="EMBL" id="CAJHUB010000754">
    <property type="protein sequence ID" value="CAD7682538.1"/>
    <property type="molecule type" value="Genomic_DNA"/>
</dbReference>
<feature type="domain" description="Ig-like" evidence="13">
    <location>
        <begin position="176"/>
        <end position="263"/>
    </location>
</feature>
<dbReference type="InterPro" id="IPR013783">
    <property type="entry name" value="Ig-like_fold"/>
</dbReference>
<name>A0A811YYR1_NYCPR</name>
<dbReference type="PROSITE" id="PS50835">
    <property type="entry name" value="IG_LIKE"/>
    <property type="match status" value="2"/>
</dbReference>
<dbReference type="AlphaFoldDB" id="A0A811YYR1"/>
<keyword evidence="7 11" id="KW-0472">Membrane</keyword>
<dbReference type="FunFam" id="2.60.40.10:FF:000095">
    <property type="entry name" value="immunoglobulin superfamily member 11 isoform X1"/>
    <property type="match status" value="1"/>
</dbReference>
<reference evidence="14" key="1">
    <citation type="submission" date="2020-12" db="EMBL/GenBank/DDBJ databases">
        <authorList>
            <consortium name="Molecular Ecology Group"/>
        </authorList>
    </citation>
    <scope>NUCLEOTIDE SEQUENCE</scope>
    <source>
        <strain evidence="14">TBG_1078</strain>
    </source>
</reference>
<evidence type="ECO:0000256" key="6">
    <source>
        <dbReference type="ARBA" id="ARBA00022989"/>
    </source>
</evidence>
<evidence type="ECO:0000256" key="3">
    <source>
        <dbReference type="ARBA" id="ARBA00022692"/>
    </source>
</evidence>
<gene>
    <name evidence="14" type="ORF">NYPRO_LOCUS15330</name>
</gene>
<dbReference type="PANTHER" id="PTHR44974">
    <property type="entry name" value="V-SET AND IMMUNOGLOBULIN DOMAIN-CONTAINING PROTEIN 1"/>
    <property type="match status" value="1"/>
</dbReference>
<dbReference type="InterPro" id="IPR013106">
    <property type="entry name" value="Ig_V-set"/>
</dbReference>
<proteinExistence type="predicted"/>
<feature type="chain" id="PRO_5033032593" description="V-set and immunoglobulin domain-containing protein 1" evidence="12">
    <location>
        <begin position="22"/>
        <end position="425"/>
    </location>
</feature>
<evidence type="ECO:0000259" key="13">
    <source>
        <dbReference type="PROSITE" id="PS50835"/>
    </source>
</evidence>